<dbReference type="InterPro" id="IPR004115">
    <property type="entry name" value="GAD-like_sf"/>
</dbReference>
<evidence type="ECO:0000256" key="1">
    <source>
        <dbReference type="ARBA" id="ARBA00006303"/>
    </source>
</evidence>
<evidence type="ECO:0000256" key="3">
    <source>
        <dbReference type="ARBA" id="ARBA00022741"/>
    </source>
</evidence>
<keyword evidence="4" id="KW-0067">ATP-binding</keyword>
<evidence type="ECO:0000256" key="6">
    <source>
        <dbReference type="ARBA" id="ARBA00023146"/>
    </source>
</evidence>
<dbReference type="PANTHER" id="PTHR22594:SF5">
    <property type="entry name" value="ASPARTATE--TRNA LIGASE, MITOCHONDRIAL"/>
    <property type="match status" value="1"/>
</dbReference>
<reference evidence="8 9" key="1">
    <citation type="submission" date="2024-01" db="EMBL/GenBank/DDBJ databases">
        <authorList>
            <consortium name="Genoscope - CEA"/>
            <person name="William W."/>
        </authorList>
    </citation>
    <scope>NUCLEOTIDE SEQUENCE [LARGE SCALE GENOMIC DNA]</scope>
    <source>
        <strain evidence="8 9">29B2s-10</strain>
    </source>
</reference>
<keyword evidence="5" id="KW-0648">Protein biosynthesis</keyword>
<dbReference type="EMBL" id="OZ004259">
    <property type="protein sequence ID" value="CAK7918840.1"/>
    <property type="molecule type" value="Genomic_DNA"/>
</dbReference>
<dbReference type="NCBIfam" id="TIGR00459">
    <property type="entry name" value="aspS_bact"/>
    <property type="match status" value="1"/>
</dbReference>
<gene>
    <name evidence="8" type="primary">MSD1</name>
    <name evidence="8" type="ORF">CAAN4_G15148</name>
</gene>
<organism evidence="8 9">
    <name type="scientific">[Candida] anglica</name>
    <dbReference type="NCBI Taxonomy" id="148631"/>
    <lineage>
        <taxon>Eukaryota</taxon>
        <taxon>Fungi</taxon>
        <taxon>Dikarya</taxon>
        <taxon>Ascomycota</taxon>
        <taxon>Saccharomycotina</taxon>
        <taxon>Pichiomycetes</taxon>
        <taxon>Debaryomycetaceae</taxon>
        <taxon>Kurtzmaniella</taxon>
    </lineage>
</organism>
<dbReference type="GO" id="GO:0016874">
    <property type="term" value="F:ligase activity"/>
    <property type="evidence" value="ECO:0007669"/>
    <property type="project" value="UniProtKB-KW"/>
</dbReference>
<dbReference type="HAMAP" id="MF_00044">
    <property type="entry name" value="Asp_tRNA_synth_type1"/>
    <property type="match status" value="1"/>
</dbReference>
<sequence length="710" mass="80516">MLLSRCRGLGRVYGRPQPKSVMSSAIMAQTMTTQTLVSYHTTGNNLPPKESTLSKFNFPCSTHTISKVTKDLDSLMGQKVTLHGHLNRKPRLMSVNSFAELRDHSGQCTQLIMTPDSTPIKSFEELKKSIPEEAVSVTGTVKLKHPKPGQEHIKEWELLVEDYQVLNTSNSTASELDKLKHSNPESLPAHLRYLQLRTPFFQNALRKRSQASYIVRQVLIENHDFTEIETPLLFKSTPEGAREFLVPTRTRDKFYALPQSPQQYKQILMSSGFTRYFQLAKCFRDEDLRADRQPEFTQIDLEMSYINNSDQVGKVVEDVVNNLWRKVAKSPLYRPLGDDLVEEIEHEASSTSSLLLPKLPYKQALALYGIDKPDLRSTLKFVDLSEFFHSKKDPNYPIVEACVLRQALDKKKHKLPKFLNAAENYPGRKPIILPISSAGPDWHKNLVEAQVLFTQPTFDAEKLKTLLNLQPGDILAISTRSEMPYENPTPLGKFRQLAIQEWPTKWRRQVKDRTTGEISPPPQAADFFVGSWVVDFPLFNPVETDMVNGFPQYDFSKLESTHHPFTMVKSEDYEYLASDPLKAHGEHYDLVINGVEAGGGSRRVHDAELQKYILSELLEIENYRELFGHLLDALSLGCPPHAGLALGFDRLCTLLVGSTSIRDVIAFPKNQSGIDPMVESPTSVTSEVLDSYHIELKKLDSSIQDDFTKE</sequence>
<dbReference type="Gene3D" id="3.30.930.10">
    <property type="entry name" value="Bira Bifunctional Protein, Domain 2"/>
    <property type="match status" value="1"/>
</dbReference>
<feature type="domain" description="Aminoacyl-transfer RNA synthetases class-II family profile" evidence="7">
    <location>
        <begin position="215"/>
        <end position="668"/>
    </location>
</feature>
<keyword evidence="6" id="KW-0030">Aminoacyl-tRNA synthetase</keyword>
<dbReference type="PRINTS" id="PR01042">
    <property type="entry name" value="TRNASYNTHASP"/>
</dbReference>
<evidence type="ECO:0000256" key="4">
    <source>
        <dbReference type="ARBA" id="ARBA00022840"/>
    </source>
</evidence>
<dbReference type="Proteomes" id="UP001497600">
    <property type="component" value="Chromosome G"/>
</dbReference>
<dbReference type="Gene3D" id="3.30.1360.30">
    <property type="entry name" value="GAD-like domain"/>
    <property type="match status" value="1"/>
</dbReference>
<evidence type="ECO:0000313" key="9">
    <source>
        <dbReference type="Proteomes" id="UP001497600"/>
    </source>
</evidence>
<dbReference type="InterPro" id="IPR012340">
    <property type="entry name" value="NA-bd_OB-fold"/>
</dbReference>
<evidence type="ECO:0000256" key="2">
    <source>
        <dbReference type="ARBA" id="ARBA00022598"/>
    </source>
</evidence>
<evidence type="ECO:0000259" key="7">
    <source>
        <dbReference type="PROSITE" id="PS50862"/>
    </source>
</evidence>
<accession>A0ABP0EIB8</accession>
<dbReference type="InterPro" id="IPR006195">
    <property type="entry name" value="aa-tRNA-synth_II"/>
</dbReference>
<dbReference type="PROSITE" id="PS50862">
    <property type="entry name" value="AA_TRNA_LIGASE_II"/>
    <property type="match status" value="1"/>
</dbReference>
<dbReference type="PANTHER" id="PTHR22594">
    <property type="entry name" value="ASPARTYL/LYSYL-TRNA SYNTHETASE"/>
    <property type="match status" value="1"/>
</dbReference>
<keyword evidence="3" id="KW-0547">Nucleotide-binding</keyword>
<dbReference type="SUPFAM" id="SSF55681">
    <property type="entry name" value="Class II aaRS and biotin synthetases"/>
    <property type="match status" value="1"/>
</dbReference>
<dbReference type="Pfam" id="PF00152">
    <property type="entry name" value="tRNA-synt_2"/>
    <property type="match status" value="1"/>
</dbReference>
<dbReference type="InterPro" id="IPR004524">
    <property type="entry name" value="Asp-tRNA-ligase_1"/>
</dbReference>
<comment type="similarity">
    <text evidence="1">Belongs to the class-II aminoacyl-tRNA synthetase family. Type 1 subfamily.</text>
</comment>
<keyword evidence="9" id="KW-1185">Reference proteome</keyword>
<name>A0ABP0EIB8_9ASCO</name>
<keyword evidence="2 8" id="KW-0436">Ligase</keyword>
<proteinExistence type="inferred from homology"/>
<dbReference type="NCBIfam" id="NF001750">
    <property type="entry name" value="PRK00476.1"/>
    <property type="match status" value="1"/>
</dbReference>
<protein>
    <submittedName>
        <fullName evidence="8">Aspartate--tRNA ligase, mitochondrial</fullName>
    </submittedName>
</protein>
<dbReference type="SUPFAM" id="SSF50249">
    <property type="entry name" value="Nucleic acid-binding proteins"/>
    <property type="match status" value="1"/>
</dbReference>
<dbReference type="InterPro" id="IPR002312">
    <property type="entry name" value="Asp/Asn-tRNA-synth_IIb"/>
</dbReference>
<evidence type="ECO:0000313" key="8">
    <source>
        <dbReference type="EMBL" id="CAK7918840.1"/>
    </source>
</evidence>
<dbReference type="Gene3D" id="2.40.50.140">
    <property type="entry name" value="Nucleic acid-binding proteins"/>
    <property type="match status" value="1"/>
</dbReference>
<dbReference type="InterPro" id="IPR045864">
    <property type="entry name" value="aa-tRNA-synth_II/BPL/LPL"/>
</dbReference>
<dbReference type="InterPro" id="IPR004364">
    <property type="entry name" value="Aa-tRNA-synt_II"/>
</dbReference>
<evidence type="ECO:0000256" key="5">
    <source>
        <dbReference type="ARBA" id="ARBA00022917"/>
    </source>
</evidence>